<evidence type="ECO:0000256" key="6">
    <source>
        <dbReference type="ARBA" id="ARBA00022723"/>
    </source>
</evidence>
<evidence type="ECO:0000256" key="5">
    <source>
        <dbReference type="ARBA" id="ARBA00012964"/>
    </source>
</evidence>
<evidence type="ECO:0000313" key="10">
    <source>
        <dbReference type="Proteomes" id="UP000321046"/>
    </source>
</evidence>
<protein>
    <recommendedName>
        <fullName evidence="5">5'-deoxynucleotidase</fullName>
        <ecNumber evidence="5">3.1.3.89</ecNumber>
    </recommendedName>
</protein>
<comment type="cofactor">
    <cofactor evidence="2">
        <name>Mn(2+)</name>
        <dbReference type="ChEBI" id="CHEBI:29035"/>
    </cofactor>
</comment>
<dbReference type="PANTHER" id="PTHR11845">
    <property type="entry name" value="5'-DEOXYNUCLEOTIDASE HDDC2"/>
    <property type="match status" value="1"/>
</dbReference>
<dbReference type="OrthoDB" id="9796032at2"/>
<dbReference type="GO" id="GO:0046872">
    <property type="term" value="F:metal ion binding"/>
    <property type="evidence" value="ECO:0007669"/>
    <property type="project" value="UniProtKB-KW"/>
</dbReference>
<comment type="subunit">
    <text evidence="4">Homodimer.</text>
</comment>
<dbReference type="EMBL" id="VOSL01000047">
    <property type="protein sequence ID" value="TXD36012.1"/>
    <property type="molecule type" value="Genomic_DNA"/>
</dbReference>
<accession>A0A5C6X2G5</accession>
<feature type="domain" description="HD/PDEase" evidence="8">
    <location>
        <begin position="127"/>
        <end position="243"/>
    </location>
</feature>
<dbReference type="Gene3D" id="1.10.3210.10">
    <property type="entry name" value="Hypothetical protein af1432"/>
    <property type="match status" value="1"/>
</dbReference>
<comment type="cofactor">
    <cofactor evidence="3">
        <name>Co(2+)</name>
        <dbReference type="ChEBI" id="CHEBI:48828"/>
    </cofactor>
</comment>
<sequence>MLRTRRHTPVHLDVVQMPAARLGVDERPYLHALLHQAARDLSADQLIDPADRCSATLLTCHLRLTVQTPRRRYDARTSLDILATTELDMEEPLTSPDQAEALLRLLSRAERLEALPRTGWHVCGVERPESIAAHVHGVLVVALWLADHHPDPKPDAERVMRIALVHDLSEAMLTDLPRPVKQLIGKDAVDRAEDRAADRILAAVPAWRDAFAEYRQGQTLEARIVKVADRIQMLAKALAYRQQKRGDVDRFFDDPETFNDRGIAPARAVFDALRTRYDEGRWFDAHFD</sequence>
<organism evidence="9 10">
    <name type="scientific">Lujinxingia vulgaris</name>
    <dbReference type="NCBI Taxonomy" id="2600176"/>
    <lineage>
        <taxon>Bacteria</taxon>
        <taxon>Deltaproteobacteria</taxon>
        <taxon>Bradymonadales</taxon>
        <taxon>Lujinxingiaceae</taxon>
        <taxon>Lujinxingia</taxon>
    </lineage>
</organism>
<dbReference type="GO" id="GO:0005737">
    <property type="term" value="C:cytoplasm"/>
    <property type="evidence" value="ECO:0007669"/>
    <property type="project" value="TreeGrafter"/>
</dbReference>
<evidence type="ECO:0000256" key="4">
    <source>
        <dbReference type="ARBA" id="ARBA00011738"/>
    </source>
</evidence>
<dbReference type="SUPFAM" id="SSF109604">
    <property type="entry name" value="HD-domain/PDEase-like"/>
    <property type="match status" value="1"/>
</dbReference>
<proteinExistence type="predicted"/>
<evidence type="ECO:0000256" key="3">
    <source>
        <dbReference type="ARBA" id="ARBA00001941"/>
    </source>
</evidence>
<dbReference type="InterPro" id="IPR006674">
    <property type="entry name" value="HD_domain"/>
</dbReference>
<dbReference type="AlphaFoldDB" id="A0A5C6X2G5"/>
<name>A0A5C6X2G5_9DELT</name>
<evidence type="ECO:0000256" key="2">
    <source>
        <dbReference type="ARBA" id="ARBA00001936"/>
    </source>
</evidence>
<dbReference type="GO" id="GO:0002953">
    <property type="term" value="F:5'-deoxynucleotidase activity"/>
    <property type="evidence" value="ECO:0007669"/>
    <property type="project" value="UniProtKB-EC"/>
</dbReference>
<comment type="catalytic activity">
    <reaction evidence="1">
        <text>a 2'-deoxyribonucleoside 5'-phosphate + H2O = a 2'-deoxyribonucleoside + phosphate</text>
        <dbReference type="Rhea" id="RHEA:36167"/>
        <dbReference type="ChEBI" id="CHEBI:15377"/>
        <dbReference type="ChEBI" id="CHEBI:18274"/>
        <dbReference type="ChEBI" id="CHEBI:43474"/>
        <dbReference type="ChEBI" id="CHEBI:65317"/>
        <dbReference type="EC" id="3.1.3.89"/>
    </reaction>
</comment>
<dbReference type="Pfam" id="PF13023">
    <property type="entry name" value="HD_3"/>
    <property type="match status" value="1"/>
</dbReference>
<dbReference type="PANTHER" id="PTHR11845:SF13">
    <property type="entry name" value="5'-DEOXYNUCLEOTIDASE HDDC2"/>
    <property type="match status" value="1"/>
</dbReference>
<keyword evidence="6" id="KW-0479">Metal-binding</keyword>
<comment type="caution">
    <text evidence="9">The sequence shown here is derived from an EMBL/GenBank/DDBJ whole genome shotgun (WGS) entry which is preliminary data.</text>
</comment>
<evidence type="ECO:0000256" key="1">
    <source>
        <dbReference type="ARBA" id="ARBA00001638"/>
    </source>
</evidence>
<evidence type="ECO:0000313" key="9">
    <source>
        <dbReference type="EMBL" id="TXD36012.1"/>
    </source>
</evidence>
<dbReference type="SMART" id="SM00471">
    <property type="entry name" value="HDc"/>
    <property type="match status" value="1"/>
</dbReference>
<dbReference type="InterPro" id="IPR039356">
    <property type="entry name" value="YfbR/HDDC2"/>
</dbReference>
<evidence type="ECO:0000259" key="8">
    <source>
        <dbReference type="SMART" id="SM00471"/>
    </source>
</evidence>
<reference evidence="9 10" key="1">
    <citation type="submission" date="2019-08" db="EMBL/GenBank/DDBJ databases">
        <title>Bradymonadales sp. TMQ2.</title>
        <authorList>
            <person name="Liang Q."/>
        </authorList>
    </citation>
    <scope>NUCLEOTIDE SEQUENCE [LARGE SCALE GENOMIC DNA]</scope>
    <source>
        <strain evidence="9 10">TMQ2</strain>
    </source>
</reference>
<dbReference type="EC" id="3.1.3.89" evidence="5"/>
<gene>
    <name evidence="9" type="ORF">FRC96_10410</name>
</gene>
<dbReference type="InterPro" id="IPR003607">
    <property type="entry name" value="HD/PDEase_dom"/>
</dbReference>
<dbReference type="Proteomes" id="UP000321046">
    <property type="component" value="Unassembled WGS sequence"/>
</dbReference>
<keyword evidence="7" id="KW-0378">Hydrolase</keyword>
<dbReference type="CDD" id="cd00077">
    <property type="entry name" value="HDc"/>
    <property type="match status" value="1"/>
</dbReference>
<evidence type="ECO:0000256" key="7">
    <source>
        <dbReference type="ARBA" id="ARBA00022801"/>
    </source>
</evidence>